<dbReference type="Gene3D" id="3.40.50.300">
    <property type="entry name" value="P-loop containing nucleotide triphosphate hydrolases"/>
    <property type="match status" value="1"/>
</dbReference>
<keyword evidence="3" id="KW-0813">Transport</keyword>
<dbReference type="InterPro" id="IPR003439">
    <property type="entry name" value="ABC_transporter-like_ATP-bd"/>
</dbReference>
<evidence type="ECO:0000256" key="2">
    <source>
        <dbReference type="ARBA" id="ARBA00005417"/>
    </source>
</evidence>
<dbReference type="InterPro" id="IPR017871">
    <property type="entry name" value="ABC_transporter-like_CS"/>
</dbReference>
<gene>
    <name evidence="11" type="ORF">F1189_02120</name>
</gene>
<keyword evidence="7 11" id="KW-0067">ATP-binding</keyword>
<dbReference type="CDD" id="cd03257">
    <property type="entry name" value="ABC_NikE_OppD_transporters"/>
    <property type="match status" value="1"/>
</dbReference>
<dbReference type="Pfam" id="PF00005">
    <property type="entry name" value="ABC_tran"/>
    <property type="match status" value="1"/>
</dbReference>
<dbReference type="GO" id="GO:0005886">
    <property type="term" value="C:plasma membrane"/>
    <property type="evidence" value="ECO:0007669"/>
    <property type="project" value="UniProtKB-SubCell"/>
</dbReference>
<keyword evidence="12" id="KW-1185">Reference proteome</keyword>
<dbReference type="PANTHER" id="PTHR43297">
    <property type="entry name" value="OLIGOPEPTIDE TRANSPORT ATP-BINDING PROTEIN APPD"/>
    <property type="match status" value="1"/>
</dbReference>
<comment type="caution">
    <text evidence="11">The sequence shown here is derived from an EMBL/GenBank/DDBJ whole genome shotgun (WGS) entry which is preliminary data.</text>
</comment>
<keyword evidence="9" id="KW-0472">Membrane</keyword>
<dbReference type="PROSITE" id="PS00211">
    <property type="entry name" value="ABC_TRANSPORTER_1"/>
    <property type="match status" value="1"/>
</dbReference>
<dbReference type="RefSeq" id="WP_150038898.1">
    <property type="nucleotide sequence ID" value="NZ_OW485601.1"/>
</dbReference>
<evidence type="ECO:0000256" key="9">
    <source>
        <dbReference type="ARBA" id="ARBA00023136"/>
    </source>
</evidence>
<name>A0A5M6J1C2_9PROT</name>
<dbReference type="AlphaFoldDB" id="A0A5M6J1C2"/>
<evidence type="ECO:0000256" key="6">
    <source>
        <dbReference type="ARBA" id="ARBA00022741"/>
    </source>
</evidence>
<comment type="subcellular location">
    <subcellularLocation>
        <location evidence="1">Cell inner membrane</location>
        <topology evidence="1">Peripheral membrane protein</topology>
    </subcellularLocation>
</comment>
<dbReference type="GO" id="GO:0005524">
    <property type="term" value="F:ATP binding"/>
    <property type="evidence" value="ECO:0007669"/>
    <property type="project" value="UniProtKB-KW"/>
</dbReference>
<dbReference type="InterPro" id="IPR050388">
    <property type="entry name" value="ABC_Ni/Peptide_Import"/>
</dbReference>
<evidence type="ECO:0000256" key="5">
    <source>
        <dbReference type="ARBA" id="ARBA00022519"/>
    </source>
</evidence>
<evidence type="ECO:0000259" key="10">
    <source>
        <dbReference type="PROSITE" id="PS50893"/>
    </source>
</evidence>
<organism evidence="11 12">
    <name type="scientific">Rhodovastum atsumiense</name>
    <dbReference type="NCBI Taxonomy" id="504468"/>
    <lineage>
        <taxon>Bacteria</taxon>
        <taxon>Pseudomonadati</taxon>
        <taxon>Pseudomonadota</taxon>
        <taxon>Alphaproteobacteria</taxon>
        <taxon>Acetobacterales</taxon>
        <taxon>Acetobacteraceae</taxon>
        <taxon>Rhodovastum</taxon>
    </lineage>
</organism>
<evidence type="ECO:0000313" key="11">
    <source>
        <dbReference type="EMBL" id="KAA5614402.1"/>
    </source>
</evidence>
<evidence type="ECO:0000256" key="3">
    <source>
        <dbReference type="ARBA" id="ARBA00022448"/>
    </source>
</evidence>
<dbReference type="InterPro" id="IPR027417">
    <property type="entry name" value="P-loop_NTPase"/>
</dbReference>
<proteinExistence type="inferred from homology"/>
<dbReference type="SMART" id="SM00382">
    <property type="entry name" value="AAA"/>
    <property type="match status" value="1"/>
</dbReference>
<reference evidence="11 12" key="1">
    <citation type="submission" date="2019-09" db="EMBL/GenBank/DDBJ databases">
        <title>Genome sequence of Rhodovastum atsumiense, a diverse member of the Acetobacteraceae family of non-sulfur purple photosynthetic bacteria.</title>
        <authorList>
            <person name="Meyer T."/>
            <person name="Kyndt J."/>
        </authorList>
    </citation>
    <scope>NUCLEOTIDE SEQUENCE [LARGE SCALE GENOMIC DNA]</scope>
    <source>
        <strain evidence="11 12">DSM 21279</strain>
    </source>
</reference>
<dbReference type="SUPFAM" id="SSF52540">
    <property type="entry name" value="P-loop containing nucleoside triphosphate hydrolases"/>
    <property type="match status" value="1"/>
</dbReference>
<evidence type="ECO:0000313" key="12">
    <source>
        <dbReference type="Proteomes" id="UP000325255"/>
    </source>
</evidence>
<sequence>MSPPDLALRGLRLETGSPASPVVLVDGIDLGITRGRVQALVGTSGGGKSLSTLALLGLLPRGVRRSAGSISLDGVELTEAGVVALRGRTVGLVQQNPTGCFNPIVTIGRHFQETLALTGTGARAARATAVARLAEVGFDAPARLLELYPFQLSGGMLQRVAIALALACDPPFLVADEPTTDLDLVVQAQILDLLDGLRRHRGIGILLVTHDLSVVARLADEVAVLIEGRIVESRDAHGLFATPRDPCTRALLDVHFALQPEALCA</sequence>
<dbReference type="PROSITE" id="PS50893">
    <property type="entry name" value="ABC_TRANSPORTER_2"/>
    <property type="match status" value="1"/>
</dbReference>
<dbReference type="GO" id="GO:0016887">
    <property type="term" value="F:ATP hydrolysis activity"/>
    <property type="evidence" value="ECO:0007669"/>
    <property type="project" value="InterPro"/>
</dbReference>
<evidence type="ECO:0000256" key="8">
    <source>
        <dbReference type="ARBA" id="ARBA00022967"/>
    </source>
</evidence>
<evidence type="ECO:0000256" key="4">
    <source>
        <dbReference type="ARBA" id="ARBA00022475"/>
    </source>
</evidence>
<dbReference type="Proteomes" id="UP000325255">
    <property type="component" value="Unassembled WGS sequence"/>
</dbReference>
<keyword evidence="4" id="KW-1003">Cell membrane</keyword>
<comment type="similarity">
    <text evidence="2">Belongs to the ABC transporter superfamily.</text>
</comment>
<dbReference type="OrthoDB" id="37801at2"/>
<feature type="domain" description="ABC transporter" evidence="10">
    <location>
        <begin position="8"/>
        <end position="252"/>
    </location>
</feature>
<protein>
    <submittedName>
        <fullName evidence="11">ATP-binding cassette domain-containing protein</fullName>
    </submittedName>
</protein>
<keyword evidence="5" id="KW-0997">Cell inner membrane</keyword>
<evidence type="ECO:0000256" key="1">
    <source>
        <dbReference type="ARBA" id="ARBA00004417"/>
    </source>
</evidence>
<evidence type="ECO:0000256" key="7">
    <source>
        <dbReference type="ARBA" id="ARBA00022840"/>
    </source>
</evidence>
<accession>A0A5M6J1C2</accession>
<keyword evidence="6" id="KW-0547">Nucleotide-binding</keyword>
<dbReference type="InterPro" id="IPR003593">
    <property type="entry name" value="AAA+_ATPase"/>
</dbReference>
<dbReference type="PANTHER" id="PTHR43297:SF14">
    <property type="entry name" value="ATPASE AAA-TYPE CORE DOMAIN-CONTAINING PROTEIN"/>
    <property type="match status" value="1"/>
</dbReference>
<keyword evidence="8" id="KW-1278">Translocase</keyword>
<dbReference type="EMBL" id="VWPK01000002">
    <property type="protein sequence ID" value="KAA5614402.1"/>
    <property type="molecule type" value="Genomic_DNA"/>
</dbReference>